<dbReference type="RefSeq" id="XP_052127232.1">
    <property type="nucleotide sequence ID" value="XM_052271272.1"/>
</dbReference>
<dbReference type="GO" id="GO:0015630">
    <property type="term" value="C:microtubule cytoskeleton"/>
    <property type="evidence" value="ECO:0007669"/>
    <property type="project" value="TreeGrafter"/>
</dbReference>
<dbReference type="GO" id="GO:0005524">
    <property type="term" value="F:ATP binding"/>
    <property type="evidence" value="ECO:0007669"/>
    <property type="project" value="UniProtKB-KW"/>
</dbReference>
<keyword evidence="3" id="KW-0436">Ligase</keyword>
<keyword evidence="5" id="KW-0067">ATP-binding</keyword>
<keyword evidence="2" id="KW-0963">Cytoplasm</keyword>
<dbReference type="Pfam" id="PF03133">
    <property type="entry name" value="TTL"/>
    <property type="match status" value="1"/>
</dbReference>
<name>A0A9C6X165_FRAOC</name>
<feature type="region of interest" description="Disordered" evidence="7">
    <location>
        <begin position="39"/>
        <end position="84"/>
    </location>
</feature>
<organism evidence="8 9">
    <name type="scientific">Frankliniella occidentalis</name>
    <name type="common">Western flower thrips</name>
    <name type="synonym">Euthrips occidentalis</name>
    <dbReference type="NCBI Taxonomy" id="133901"/>
    <lineage>
        <taxon>Eukaryota</taxon>
        <taxon>Metazoa</taxon>
        <taxon>Ecdysozoa</taxon>
        <taxon>Arthropoda</taxon>
        <taxon>Hexapoda</taxon>
        <taxon>Insecta</taxon>
        <taxon>Pterygota</taxon>
        <taxon>Neoptera</taxon>
        <taxon>Paraneoptera</taxon>
        <taxon>Thysanoptera</taxon>
        <taxon>Terebrantia</taxon>
        <taxon>Thripoidea</taxon>
        <taxon>Thripidae</taxon>
        <taxon>Frankliniella</taxon>
    </lineage>
</organism>
<proteinExistence type="predicted"/>
<dbReference type="Proteomes" id="UP000504606">
    <property type="component" value="Unplaced"/>
</dbReference>
<dbReference type="GO" id="GO:0003341">
    <property type="term" value="P:cilium movement"/>
    <property type="evidence" value="ECO:0007669"/>
    <property type="project" value="TreeGrafter"/>
</dbReference>
<evidence type="ECO:0000313" key="9">
    <source>
        <dbReference type="RefSeq" id="XP_052127232.1"/>
    </source>
</evidence>
<evidence type="ECO:0000256" key="4">
    <source>
        <dbReference type="ARBA" id="ARBA00022741"/>
    </source>
</evidence>
<dbReference type="PANTHER" id="PTHR45870:SF2">
    <property type="entry name" value="TUBULIN MONOGLYCYLASE TTLL3"/>
    <property type="match status" value="1"/>
</dbReference>
<dbReference type="KEGG" id="foc:113201816"/>
<dbReference type="InterPro" id="IPR051437">
    <property type="entry name" value="TTLL_monoglycylase"/>
</dbReference>
<sequence length="632" mass="72191">MCTPQEQKIFSICGVFPSVREALKNRGWLEKKWVANECPRERPGDREREQTLKETREKDVDRDKENKDGEKEKEKEKVVESRDRIRSEDSMMSLLDSLAGEELNEKAVVARLLRGVPANFIWTVKFDGIDWKRLKKRQIINRFPKAFFTTKIGLSTFLRQMHWFSEEGVSLTRFPRCYNICQPDDMEAFVDDYRLTACLSTLKWLVEVVDKGGAAAVQSPQGKVPKMAVEFALARCREFLVEHSNEDLDRAAPPTVFSHQWDQFLSWTYQLHRDDAALNAAAPEPSISALYAESCWILERIAPLWPQLQLDGRLNMWIMKPGAKSRGRGIHLVNRLDLLTSQVSSTHLRDARYVAQKYIERPLLICNTKFDIRQWFLVTSVYPMTIWMYRESYLRFCSQSFSLHNMHESVHLCNNAVQAKYTNGKRDPALPDENMWDCYTFQTYLRSKGRADLWDSLIYPGMRQGIVGTLLASQEHLDRRGDCFELFGADFMLTEDFVPWLIEINSCPCMAPSTSVTARMCAQCLEDVIKVVIDRRADRNADTGMFELVYRQQIPPPPPYLGMSLSVRGRKIPSAGGSSGPRRRKTASQSDVEADPSGASASSAGGQPARCRRSELLESRLTSPAARSPAPT</sequence>
<dbReference type="InterPro" id="IPR004344">
    <property type="entry name" value="TTL/TTLL_fam"/>
</dbReference>
<dbReference type="GO" id="GO:0005930">
    <property type="term" value="C:axoneme"/>
    <property type="evidence" value="ECO:0007669"/>
    <property type="project" value="TreeGrafter"/>
</dbReference>
<dbReference type="SUPFAM" id="SSF56059">
    <property type="entry name" value="Glutathione synthetase ATP-binding domain-like"/>
    <property type="match status" value="1"/>
</dbReference>
<evidence type="ECO:0000256" key="3">
    <source>
        <dbReference type="ARBA" id="ARBA00022598"/>
    </source>
</evidence>
<protein>
    <submittedName>
        <fullName evidence="9">Tubulin glycylase 3A-like</fullName>
    </submittedName>
</protein>
<dbReference type="GeneID" id="113201816"/>
<evidence type="ECO:0000256" key="7">
    <source>
        <dbReference type="SAM" id="MobiDB-lite"/>
    </source>
</evidence>
<evidence type="ECO:0000256" key="1">
    <source>
        <dbReference type="ARBA" id="ARBA00004245"/>
    </source>
</evidence>
<gene>
    <name evidence="9" type="primary">LOC113201816</name>
</gene>
<dbReference type="PANTHER" id="PTHR45870">
    <property type="entry name" value="TUBULIN MONOGLYCYLASE TTLL3"/>
    <property type="match status" value="1"/>
</dbReference>
<dbReference type="PROSITE" id="PS51221">
    <property type="entry name" value="TTL"/>
    <property type="match status" value="1"/>
</dbReference>
<keyword evidence="6" id="KW-0206">Cytoskeleton</keyword>
<keyword evidence="8" id="KW-1185">Reference proteome</keyword>
<dbReference type="Gene3D" id="3.30.470.20">
    <property type="entry name" value="ATP-grasp fold, B domain"/>
    <property type="match status" value="1"/>
</dbReference>
<dbReference type="GO" id="GO:0070736">
    <property type="term" value="F:protein-glycine ligase activity, initiating"/>
    <property type="evidence" value="ECO:0007669"/>
    <property type="project" value="TreeGrafter"/>
</dbReference>
<feature type="compositionally biased region" description="Low complexity" evidence="7">
    <location>
        <begin position="597"/>
        <end position="606"/>
    </location>
</feature>
<reference evidence="9" key="1">
    <citation type="submission" date="2025-08" db="UniProtKB">
        <authorList>
            <consortium name="RefSeq"/>
        </authorList>
    </citation>
    <scope>IDENTIFICATION</scope>
    <source>
        <tissue evidence="9">Whole organism</tissue>
    </source>
</reference>
<evidence type="ECO:0000256" key="2">
    <source>
        <dbReference type="ARBA" id="ARBA00022490"/>
    </source>
</evidence>
<feature type="region of interest" description="Disordered" evidence="7">
    <location>
        <begin position="571"/>
        <end position="632"/>
    </location>
</feature>
<accession>A0A9C6X165</accession>
<dbReference type="OrthoDB" id="202825at2759"/>
<dbReference type="AlphaFoldDB" id="A0A9C6X165"/>
<evidence type="ECO:0000256" key="5">
    <source>
        <dbReference type="ARBA" id="ARBA00022840"/>
    </source>
</evidence>
<evidence type="ECO:0000256" key="6">
    <source>
        <dbReference type="ARBA" id="ARBA00023212"/>
    </source>
</evidence>
<comment type="subcellular location">
    <subcellularLocation>
        <location evidence="1">Cytoplasm</location>
        <location evidence="1">Cytoskeleton</location>
    </subcellularLocation>
</comment>
<evidence type="ECO:0000313" key="8">
    <source>
        <dbReference type="Proteomes" id="UP000504606"/>
    </source>
</evidence>
<dbReference type="FunFam" id="3.30.470.20:FF:000032">
    <property type="entry name" value="tubulin monoglycylase TTLL3 isoform X2"/>
    <property type="match status" value="1"/>
</dbReference>
<keyword evidence="4" id="KW-0547">Nucleotide-binding</keyword>
<dbReference type="GO" id="GO:0060271">
    <property type="term" value="P:cilium assembly"/>
    <property type="evidence" value="ECO:0007669"/>
    <property type="project" value="TreeGrafter"/>
</dbReference>